<name>A0A6M9PW79_9BURK</name>
<dbReference type="NCBIfam" id="TIGR00229">
    <property type="entry name" value="sensory_box"/>
    <property type="match status" value="1"/>
</dbReference>
<dbReference type="RefSeq" id="WP_173943362.1">
    <property type="nucleotide sequence ID" value="NZ_CBCSCD010000006.1"/>
</dbReference>
<dbReference type="Pfam" id="PF13426">
    <property type="entry name" value="PAS_9"/>
    <property type="match status" value="1"/>
</dbReference>
<evidence type="ECO:0000313" key="11">
    <source>
        <dbReference type="EMBL" id="QKM63197.1"/>
    </source>
</evidence>
<dbReference type="PROSITE" id="PS50109">
    <property type="entry name" value="HIS_KIN"/>
    <property type="match status" value="1"/>
</dbReference>
<feature type="domain" description="Histidine kinase" evidence="8">
    <location>
        <begin position="402"/>
        <end position="630"/>
    </location>
</feature>
<accession>A0A6M9PW79</accession>
<dbReference type="KEGG" id="pani:DCO16_09140"/>
<keyword evidence="12" id="KW-1185">Reference proteome</keyword>
<dbReference type="Pfam" id="PF00672">
    <property type="entry name" value="HAMP"/>
    <property type="match status" value="1"/>
</dbReference>
<protein>
    <recommendedName>
        <fullName evidence="3">histidine kinase</fullName>
        <ecNumber evidence="3">2.7.13.3</ecNumber>
    </recommendedName>
</protein>
<proteinExistence type="predicted"/>
<evidence type="ECO:0000313" key="12">
    <source>
        <dbReference type="Proteomes" id="UP000500806"/>
    </source>
</evidence>
<evidence type="ECO:0000256" key="4">
    <source>
        <dbReference type="ARBA" id="ARBA00022553"/>
    </source>
</evidence>
<dbReference type="SMART" id="SM00091">
    <property type="entry name" value="PAS"/>
    <property type="match status" value="1"/>
</dbReference>
<dbReference type="Gene3D" id="6.10.340.10">
    <property type="match status" value="1"/>
</dbReference>
<feature type="domain" description="HAMP" evidence="10">
    <location>
        <begin position="169"/>
        <end position="221"/>
    </location>
</feature>
<feature type="domain" description="PAS" evidence="9">
    <location>
        <begin position="254"/>
        <end position="301"/>
    </location>
</feature>
<dbReference type="InterPro" id="IPR000014">
    <property type="entry name" value="PAS"/>
</dbReference>
<dbReference type="SUPFAM" id="SSF158472">
    <property type="entry name" value="HAMP domain-like"/>
    <property type="match status" value="1"/>
</dbReference>
<comment type="subcellular location">
    <subcellularLocation>
        <location evidence="2">Membrane</location>
    </subcellularLocation>
</comment>
<dbReference type="InterPro" id="IPR004358">
    <property type="entry name" value="Sig_transdc_His_kin-like_C"/>
</dbReference>
<evidence type="ECO:0000256" key="6">
    <source>
        <dbReference type="ARBA" id="ARBA00022777"/>
    </source>
</evidence>
<feature type="transmembrane region" description="Helical" evidence="7">
    <location>
        <begin position="12"/>
        <end position="31"/>
    </location>
</feature>
<dbReference type="InterPro" id="IPR003661">
    <property type="entry name" value="HisK_dim/P_dom"/>
</dbReference>
<evidence type="ECO:0000256" key="3">
    <source>
        <dbReference type="ARBA" id="ARBA00012438"/>
    </source>
</evidence>
<dbReference type="InterPro" id="IPR035965">
    <property type="entry name" value="PAS-like_dom_sf"/>
</dbReference>
<keyword evidence="7" id="KW-1133">Transmembrane helix</keyword>
<gene>
    <name evidence="11" type="ORF">DCO16_09140</name>
</gene>
<keyword evidence="4" id="KW-0597">Phosphoprotein</keyword>
<dbReference type="GO" id="GO:0016020">
    <property type="term" value="C:membrane"/>
    <property type="evidence" value="ECO:0007669"/>
    <property type="project" value="UniProtKB-SubCell"/>
</dbReference>
<dbReference type="SMART" id="SM00304">
    <property type="entry name" value="HAMP"/>
    <property type="match status" value="1"/>
</dbReference>
<organism evidence="11 12">
    <name type="scientific">Polynucleobacter antarcticus</name>
    <dbReference type="NCBI Taxonomy" id="1743162"/>
    <lineage>
        <taxon>Bacteria</taxon>
        <taxon>Pseudomonadati</taxon>
        <taxon>Pseudomonadota</taxon>
        <taxon>Betaproteobacteria</taxon>
        <taxon>Burkholderiales</taxon>
        <taxon>Burkholderiaceae</taxon>
        <taxon>Polynucleobacter</taxon>
    </lineage>
</organism>
<dbReference type="Gene3D" id="3.30.565.10">
    <property type="entry name" value="Histidine kinase-like ATPase, C-terminal domain"/>
    <property type="match status" value="1"/>
</dbReference>
<dbReference type="SMART" id="SM00387">
    <property type="entry name" value="HATPase_c"/>
    <property type="match status" value="1"/>
</dbReference>
<dbReference type="PANTHER" id="PTHR43065:SF47">
    <property type="match status" value="1"/>
</dbReference>
<dbReference type="InterPro" id="IPR003660">
    <property type="entry name" value="HAMP_dom"/>
</dbReference>
<dbReference type="EMBL" id="CP028941">
    <property type="protein sequence ID" value="QKM63197.1"/>
    <property type="molecule type" value="Genomic_DNA"/>
</dbReference>
<dbReference type="Gene3D" id="3.30.450.20">
    <property type="entry name" value="PAS domain"/>
    <property type="match status" value="1"/>
</dbReference>
<evidence type="ECO:0000256" key="7">
    <source>
        <dbReference type="SAM" id="Phobius"/>
    </source>
</evidence>
<keyword evidence="7" id="KW-0812">Transmembrane</keyword>
<feature type="transmembrane region" description="Helical" evidence="7">
    <location>
        <begin position="145"/>
        <end position="167"/>
    </location>
</feature>
<dbReference type="SUPFAM" id="SSF55785">
    <property type="entry name" value="PYP-like sensor domain (PAS domain)"/>
    <property type="match status" value="1"/>
</dbReference>
<dbReference type="PROSITE" id="PS50885">
    <property type="entry name" value="HAMP"/>
    <property type="match status" value="1"/>
</dbReference>
<dbReference type="PRINTS" id="PR00344">
    <property type="entry name" value="BCTRLSENSOR"/>
</dbReference>
<dbReference type="InterPro" id="IPR036890">
    <property type="entry name" value="HATPase_C_sf"/>
</dbReference>
<dbReference type="Proteomes" id="UP000500806">
    <property type="component" value="Chromosome"/>
</dbReference>
<dbReference type="AlphaFoldDB" id="A0A6M9PW79"/>
<keyword evidence="6" id="KW-0418">Kinase</keyword>
<dbReference type="GO" id="GO:0000155">
    <property type="term" value="F:phosphorelay sensor kinase activity"/>
    <property type="evidence" value="ECO:0007669"/>
    <property type="project" value="InterPro"/>
</dbReference>
<evidence type="ECO:0000256" key="5">
    <source>
        <dbReference type="ARBA" id="ARBA00022679"/>
    </source>
</evidence>
<reference evidence="11 12" key="1">
    <citation type="submission" date="2018-04" db="EMBL/GenBank/DDBJ databases">
        <title>Polynucleobacter sp. LimPoW16 genome.</title>
        <authorList>
            <person name="Hahn M.W."/>
        </authorList>
    </citation>
    <scope>NUCLEOTIDE SEQUENCE [LARGE SCALE GENOMIC DNA]</scope>
    <source>
        <strain evidence="11 12">LimPoW16</strain>
    </source>
</reference>
<dbReference type="PROSITE" id="PS50112">
    <property type="entry name" value="PAS"/>
    <property type="match status" value="1"/>
</dbReference>
<dbReference type="CDD" id="cd00082">
    <property type="entry name" value="HisKA"/>
    <property type="match status" value="1"/>
</dbReference>
<evidence type="ECO:0000256" key="2">
    <source>
        <dbReference type="ARBA" id="ARBA00004370"/>
    </source>
</evidence>
<dbReference type="Pfam" id="PF02518">
    <property type="entry name" value="HATPase_c"/>
    <property type="match status" value="1"/>
</dbReference>
<dbReference type="PANTHER" id="PTHR43065">
    <property type="entry name" value="SENSOR HISTIDINE KINASE"/>
    <property type="match status" value="1"/>
</dbReference>
<evidence type="ECO:0000259" key="8">
    <source>
        <dbReference type="PROSITE" id="PS50109"/>
    </source>
</evidence>
<evidence type="ECO:0000256" key="1">
    <source>
        <dbReference type="ARBA" id="ARBA00000085"/>
    </source>
</evidence>
<dbReference type="EC" id="2.7.13.3" evidence="3"/>
<evidence type="ECO:0000259" key="9">
    <source>
        <dbReference type="PROSITE" id="PS50112"/>
    </source>
</evidence>
<dbReference type="SUPFAM" id="SSF55874">
    <property type="entry name" value="ATPase domain of HSP90 chaperone/DNA topoisomerase II/histidine kinase"/>
    <property type="match status" value="1"/>
</dbReference>
<dbReference type="CDD" id="cd06225">
    <property type="entry name" value="HAMP"/>
    <property type="match status" value="1"/>
</dbReference>
<evidence type="ECO:0000259" key="10">
    <source>
        <dbReference type="PROSITE" id="PS50885"/>
    </source>
</evidence>
<keyword evidence="5" id="KW-0808">Transferase</keyword>
<dbReference type="Gene3D" id="1.10.287.130">
    <property type="match status" value="1"/>
</dbReference>
<dbReference type="InterPro" id="IPR005467">
    <property type="entry name" value="His_kinase_dom"/>
</dbReference>
<sequence length="630" mass="69996">MISSWSFQKKLIFFWVTAQIFITGLTVLLIVGSVSESMEKDIVYQSAQIQPILNSAIVTPLIQRDYASVVSILKELVSSGSIEEIIIKDGNGSLIAKESVRLDEKNKVTIPPQIIEFSIRADGINLGKATVSISRVKLIETRSSILWNTSLIGIAALFIFYLIALIISRYITKPISELVVIADNISKGYFKTPEFTKRSDEIGKLQNAFQSMSAEIAKRINDLYLLNADLEKRIVDRTESLELAKDELTQKIDNLKLFGAVIDNSHFGISIADLKAPGTPLIYANPAFTRITGYTAEQAIGTQCRIFQDGIANPETMNQINLALKNKTACTVEFLDHHQNGEAFWNRLSIFPVVIEEIEPRYYVIFQNDISALKKANSEREVLLQEIQENQRLQSLGILVAGLAHEINNPIGIAITATTHVSQTAANIRKNAENLKGTELSDFLEDEEIAFQLIFDNLRRASDLVKGFKDIATDRSLDEKKEINLQVYIQSIQQSLTPVLKIARCKLSLDIDPTISIQINTGSLGQLVTNLVLNATIHAFDGLQNRQIKISGRQTENDIILKISDNGNGVESNVLPNLFTPFFTTARSKGGTGLGLYVSRQIATEVFKGSLFVQNIPDSGCEFTLHIPRH</sequence>
<dbReference type="InterPro" id="IPR003594">
    <property type="entry name" value="HATPase_dom"/>
</dbReference>
<keyword evidence="7" id="KW-0472">Membrane</keyword>
<dbReference type="CDD" id="cd00130">
    <property type="entry name" value="PAS"/>
    <property type="match status" value="1"/>
</dbReference>
<comment type="catalytic activity">
    <reaction evidence="1">
        <text>ATP + protein L-histidine = ADP + protein N-phospho-L-histidine.</text>
        <dbReference type="EC" id="2.7.13.3"/>
    </reaction>
</comment>